<dbReference type="Gene3D" id="2.20.28.160">
    <property type="match status" value="1"/>
</dbReference>
<dbReference type="InterPro" id="IPR005906">
    <property type="entry name" value="LysW"/>
</dbReference>
<name>A0A6J4HEZ3_9CHLR</name>
<evidence type="ECO:0000313" key="1">
    <source>
        <dbReference type="EMBL" id="CAA9222564.1"/>
    </source>
</evidence>
<accession>A0A6J4HEZ3</accession>
<dbReference type="AlphaFoldDB" id="A0A6J4HEZ3"/>
<proteinExistence type="predicted"/>
<reference evidence="1" key="1">
    <citation type="submission" date="2020-02" db="EMBL/GenBank/DDBJ databases">
        <authorList>
            <person name="Meier V. D."/>
        </authorList>
    </citation>
    <scope>NUCLEOTIDE SEQUENCE</scope>
    <source>
        <strain evidence="1">AVDCRST_MAG26</strain>
    </source>
</reference>
<evidence type="ECO:0008006" key="2">
    <source>
        <dbReference type="Google" id="ProtNLM"/>
    </source>
</evidence>
<organism evidence="1">
    <name type="scientific">uncultured Chloroflexia bacterium</name>
    <dbReference type="NCBI Taxonomy" id="1672391"/>
    <lineage>
        <taxon>Bacteria</taxon>
        <taxon>Bacillati</taxon>
        <taxon>Chloroflexota</taxon>
        <taxon>Chloroflexia</taxon>
        <taxon>environmental samples</taxon>
    </lineage>
</organism>
<dbReference type="EMBL" id="CADCTK010000157">
    <property type="protein sequence ID" value="CAA9222564.1"/>
    <property type="molecule type" value="Genomic_DNA"/>
</dbReference>
<sequence>MTGCPRCEQKLRLNTTMLPGATVICPQCAAALKIVSRDPDKLEVTGENAPANVNAKPESYA</sequence>
<gene>
    <name evidence="1" type="ORF">AVDCRST_MAG26-602</name>
</gene>
<dbReference type="Pfam" id="PF21344">
    <property type="entry name" value="Zn_ribbon_LysW"/>
    <property type="match status" value="1"/>
</dbReference>
<protein>
    <recommendedName>
        <fullName evidence="2">Lysine biosynthesis protein LysW</fullName>
    </recommendedName>
</protein>